<keyword evidence="2" id="KW-0472">Membrane</keyword>
<keyword evidence="2" id="KW-0812">Transmembrane</keyword>
<evidence type="ECO:0000256" key="1">
    <source>
        <dbReference type="SAM" id="MobiDB-lite"/>
    </source>
</evidence>
<feature type="region of interest" description="Disordered" evidence="1">
    <location>
        <begin position="1"/>
        <end position="27"/>
    </location>
</feature>
<feature type="transmembrane region" description="Helical" evidence="2">
    <location>
        <begin position="34"/>
        <end position="58"/>
    </location>
</feature>
<proteinExistence type="predicted"/>
<feature type="transmembrane region" description="Helical" evidence="2">
    <location>
        <begin position="492"/>
        <end position="513"/>
    </location>
</feature>
<keyword evidence="2" id="KW-1133">Transmembrane helix</keyword>
<reference evidence="3" key="1">
    <citation type="submission" date="2021-01" db="EMBL/GenBank/DDBJ databases">
        <authorList>
            <person name="Corre E."/>
            <person name="Pelletier E."/>
            <person name="Niang G."/>
            <person name="Scheremetjew M."/>
            <person name="Finn R."/>
            <person name="Kale V."/>
            <person name="Holt S."/>
            <person name="Cochrane G."/>
            <person name="Meng A."/>
            <person name="Brown T."/>
            <person name="Cohen L."/>
        </authorList>
    </citation>
    <scope>NUCLEOTIDE SEQUENCE</scope>
    <source>
        <strain evidence="3">CCMP3105</strain>
    </source>
</reference>
<feature type="region of interest" description="Disordered" evidence="1">
    <location>
        <begin position="342"/>
        <end position="365"/>
    </location>
</feature>
<dbReference type="CDD" id="cd00161">
    <property type="entry name" value="beta-trefoil_Ricin-like"/>
    <property type="match status" value="1"/>
</dbReference>
<evidence type="ECO:0000256" key="2">
    <source>
        <dbReference type="SAM" id="Phobius"/>
    </source>
</evidence>
<sequence>MRSNSDGSEMDSDTEASGAEEPLGHRQPPRGCQWLRVFSAGAGLGLLVGFVALAGFAFGPSGGLGGADELVPGPHSRAWTPSVLVQTSDSELEAGCDKPAVGNGEYKAVYITSAANPFKCLFLYGKPAMGEVLQVWDCPMDKKLVTKFLIPTGSDGKGYIRPLAAMHLCLDAPEGAKIQLWPCADVLRRNASDHISFQVTPEAPAWLRYRHFDLPDEQDAENITAKDLWAVMRHVEQRGFAGFSLYRGRAWIKGVTALSLADLHYMGPNSHVIFYLRRPSGDFTIRLTSDAGLCMGTPGHRPKPGSSVHLFKCERTERREATRFKIHEAPLDEAEQQQLYGKPRGPCQTAVQAPAQQPQPPQAPEGAVVMDSMTLKNINYARLSSDERLMGSMVGVIKNGLAEAAGNGVTADSIMLNLSPGSVQVDSAIHLPPGVSKDSVLGNLGSAGTVRDAIADEVSQLPGMSEVSTGRISAQHNFTQARESPLAGLARVLSWIALGIVACIAATCCCTVLHHERARLASLTSKLRPTGGAKAPTLTQYKTRTETTNIDSPGVWRLGRIADRTRPDQTPYDVDLDSTGRRPATLALAYNPVNGQARNATLPR</sequence>
<evidence type="ECO:0000313" key="3">
    <source>
        <dbReference type="EMBL" id="CAE4565454.1"/>
    </source>
</evidence>
<dbReference type="Gene3D" id="2.80.10.50">
    <property type="match status" value="1"/>
</dbReference>
<dbReference type="InterPro" id="IPR035992">
    <property type="entry name" value="Ricin_B-like_lectins"/>
</dbReference>
<dbReference type="EMBL" id="HBNR01007732">
    <property type="protein sequence ID" value="CAE4565454.1"/>
    <property type="molecule type" value="Transcribed_RNA"/>
</dbReference>
<accession>A0A7S4PX13</accession>
<dbReference type="AlphaFoldDB" id="A0A7S4PX13"/>
<name>A0A7S4PX13_9DINO</name>
<protein>
    <submittedName>
        <fullName evidence="3">Uncharacterized protein</fullName>
    </submittedName>
</protein>
<gene>
    <name evidence="3" type="ORF">AMON00008_LOCUS5073</name>
</gene>
<dbReference type="SUPFAM" id="SSF50370">
    <property type="entry name" value="Ricin B-like lectins"/>
    <property type="match status" value="1"/>
</dbReference>
<organism evidence="3">
    <name type="scientific">Alexandrium monilatum</name>
    <dbReference type="NCBI Taxonomy" id="311494"/>
    <lineage>
        <taxon>Eukaryota</taxon>
        <taxon>Sar</taxon>
        <taxon>Alveolata</taxon>
        <taxon>Dinophyceae</taxon>
        <taxon>Gonyaulacales</taxon>
        <taxon>Pyrocystaceae</taxon>
        <taxon>Alexandrium</taxon>
    </lineage>
</organism>